<protein>
    <submittedName>
        <fullName evidence="2">Uncharacterized protein</fullName>
    </submittedName>
</protein>
<dbReference type="EMBL" id="BJOV01000008">
    <property type="protein sequence ID" value="GEE04141.1"/>
    <property type="molecule type" value="Genomic_DNA"/>
</dbReference>
<reference evidence="3" key="1">
    <citation type="submission" date="2019-06" db="EMBL/GenBank/DDBJ databases">
        <title>Gordonia isolated from sludge of a wastewater treatment plant.</title>
        <authorList>
            <person name="Tamura T."/>
            <person name="Aoyama K."/>
            <person name="Kang Y."/>
            <person name="Saito S."/>
            <person name="Akiyama N."/>
            <person name="Yazawa K."/>
            <person name="Gonoi T."/>
            <person name="Mikami Y."/>
        </authorList>
    </citation>
    <scope>NUCLEOTIDE SEQUENCE [LARGE SCALE GENOMIC DNA]</scope>
    <source>
        <strain evidence="3">NBRC 107696</strain>
    </source>
</reference>
<reference evidence="2" key="2">
    <citation type="journal article" date="2020" name="Int. J. Syst. Evol. Microbiol.">
        <title>Gordonia crocea sp. nov. and Gordonia spumicola sp. nov. isolated from sludge of a wastewater treatment plant.</title>
        <authorList>
            <person name="Tamura T."/>
            <person name="Saito S."/>
            <person name="Hamada M."/>
            <person name="Kang Y."/>
            <person name="Hoshino Y."/>
            <person name="Gonoi T."/>
            <person name="Mikami Y."/>
            <person name="Yaguchi T."/>
        </authorList>
    </citation>
    <scope>NUCLEOTIDE SEQUENCE</scope>
    <source>
        <strain evidence="2">NBRC 107696</strain>
    </source>
</reference>
<dbReference type="EMBL" id="BJOV01000002">
    <property type="protein sequence ID" value="GEE00212.1"/>
    <property type="molecule type" value="Genomic_DNA"/>
</dbReference>
<accession>A0A7I9VGB2</accession>
<proteinExistence type="predicted"/>
<comment type="caution">
    <text evidence="2">The sequence shown here is derived from an EMBL/GenBank/DDBJ whole genome shotgun (WGS) entry which is preliminary data.</text>
</comment>
<evidence type="ECO:0000313" key="2">
    <source>
        <dbReference type="EMBL" id="GEE04141.1"/>
    </source>
</evidence>
<keyword evidence="3" id="KW-1185">Reference proteome</keyword>
<dbReference type="RefSeq" id="WP_161894137.1">
    <property type="nucleotide sequence ID" value="NZ_BJOV01000002.1"/>
</dbReference>
<gene>
    <name evidence="1" type="ORF">nbrc107696_06580</name>
    <name evidence="2" type="ORF">nbrc107696_45870</name>
</gene>
<dbReference type="AlphaFoldDB" id="A0A7I9VGB2"/>
<dbReference type="Proteomes" id="UP000444960">
    <property type="component" value="Unassembled WGS sequence"/>
</dbReference>
<organism evidence="2 3">
    <name type="scientific">Gordonia spumicola</name>
    <dbReference type="NCBI Taxonomy" id="589161"/>
    <lineage>
        <taxon>Bacteria</taxon>
        <taxon>Bacillati</taxon>
        <taxon>Actinomycetota</taxon>
        <taxon>Actinomycetes</taxon>
        <taxon>Mycobacteriales</taxon>
        <taxon>Gordoniaceae</taxon>
        <taxon>Gordonia</taxon>
    </lineage>
</organism>
<sequence length="127" mass="13220">MTAQDVIAAHRCMGPDLINAESGWVGACTCGWRGTAPVRTRVDWEREHAGHQVDALAAAGYAVVRSDWAAGQRVTTGRGRTATSPAYVGVIDEIIPTYRIALDGGGTETRGSDGITAAHAEAGEGRG</sequence>
<evidence type="ECO:0000313" key="3">
    <source>
        <dbReference type="Proteomes" id="UP000444960"/>
    </source>
</evidence>
<name>A0A7I9VGB2_9ACTN</name>
<evidence type="ECO:0000313" key="1">
    <source>
        <dbReference type="EMBL" id="GEE00212.1"/>
    </source>
</evidence>